<evidence type="ECO:0008006" key="3">
    <source>
        <dbReference type="Google" id="ProtNLM"/>
    </source>
</evidence>
<dbReference type="Gene3D" id="3.40.50.1360">
    <property type="match status" value="1"/>
</dbReference>
<comment type="caution">
    <text evidence="1">The sequence shown here is derived from an EMBL/GenBank/DDBJ whole genome shotgun (WGS) entry which is preliminary data.</text>
</comment>
<protein>
    <recommendedName>
        <fullName evidence="3">6-phosphogluconolactonase</fullName>
    </recommendedName>
</protein>
<gene>
    <name evidence="1" type="ORF">GCM10010913_02860</name>
</gene>
<accession>A0ABQ1VNP3</accession>
<sequence>MRIIVEDTEEQFHITAALEVTKQVIAKPESVMMLAGGQTTIGLHQELVRLHQQWHVD</sequence>
<evidence type="ECO:0000313" key="1">
    <source>
        <dbReference type="EMBL" id="GGF84886.1"/>
    </source>
</evidence>
<dbReference type="EMBL" id="BMIW01000002">
    <property type="protein sequence ID" value="GGF84886.1"/>
    <property type="molecule type" value="Genomic_DNA"/>
</dbReference>
<reference evidence="2" key="1">
    <citation type="journal article" date="2019" name="Int. J. Syst. Evol. Microbiol.">
        <title>The Global Catalogue of Microorganisms (GCM) 10K type strain sequencing project: providing services to taxonomists for standard genome sequencing and annotation.</title>
        <authorList>
            <consortium name="The Broad Institute Genomics Platform"/>
            <consortium name="The Broad Institute Genome Sequencing Center for Infectious Disease"/>
            <person name="Wu L."/>
            <person name="Ma J."/>
        </authorList>
    </citation>
    <scope>NUCLEOTIDE SEQUENCE [LARGE SCALE GENOMIC DNA]</scope>
    <source>
        <strain evidence="2">CGMCC 1.15420</strain>
    </source>
</reference>
<dbReference type="InterPro" id="IPR037171">
    <property type="entry name" value="NagB/RpiA_transferase-like"/>
</dbReference>
<dbReference type="Proteomes" id="UP000608420">
    <property type="component" value="Unassembled WGS sequence"/>
</dbReference>
<dbReference type="SUPFAM" id="SSF100950">
    <property type="entry name" value="NagB/RpiA/CoA transferase-like"/>
    <property type="match status" value="1"/>
</dbReference>
<keyword evidence="2" id="KW-1185">Reference proteome</keyword>
<organism evidence="1 2">
    <name type="scientific">Paenibacillus aceti</name>
    <dbReference type="NCBI Taxonomy" id="1820010"/>
    <lineage>
        <taxon>Bacteria</taxon>
        <taxon>Bacillati</taxon>
        <taxon>Bacillota</taxon>
        <taxon>Bacilli</taxon>
        <taxon>Bacillales</taxon>
        <taxon>Paenibacillaceae</taxon>
        <taxon>Paenibacillus</taxon>
    </lineage>
</organism>
<evidence type="ECO:0000313" key="2">
    <source>
        <dbReference type="Proteomes" id="UP000608420"/>
    </source>
</evidence>
<name>A0ABQ1VNP3_9BACL</name>
<dbReference type="RefSeq" id="WP_162944109.1">
    <property type="nucleotide sequence ID" value="NZ_BMIW01000002.1"/>
</dbReference>
<proteinExistence type="predicted"/>